<dbReference type="RefSeq" id="WP_343772201.1">
    <property type="nucleotide sequence ID" value="NZ_BAAADV010000001.1"/>
</dbReference>
<feature type="transmembrane region" description="Helical" evidence="1">
    <location>
        <begin position="20"/>
        <end position="41"/>
    </location>
</feature>
<dbReference type="EMBL" id="BAAADV010000001">
    <property type="protein sequence ID" value="GAA0662946.1"/>
    <property type="molecule type" value="Genomic_DNA"/>
</dbReference>
<gene>
    <name evidence="2" type="ORF">GCM10009020_04380</name>
</gene>
<feature type="transmembrane region" description="Helical" evidence="1">
    <location>
        <begin position="53"/>
        <end position="71"/>
    </location>
</feature>
<name>A0AAV3T6B6_9EURY</name>
<keyword evidence="3" id="KW-1185">Reference proteome</keyword>
<evidence type="ECO:0000313" key="2">
    <source>
        <dbReference type="EMBL" id="GAA0662946.1"/>
    </source>
</evidence>
<protein>
    <recommendedName>
        <fullName evidence="4">Copper resistance protein D</fullName>
    </recommendedName>
</protein>
<feature type="transmembrane region" description="Helical" evidence="1">
    <location>
        <begin position="194"/>
        <end position="215"/>
    </location>
</feature>
<reference evidence="2 3" key="1">
    <citation type="journal article" date="2019" name="Int. J. Syst. Evol. Microbiol.">
        <title>The Global Catalogue of Microorganisms (GCM) 10K type strain sequencing project: providing services to taxonomists for standard genome sequencing and annotation.</title>
        <authorList>
            <consortium name="The Broad Institute Genomics Platform"/>
            <consortium name="The Broad Institute Genome Sequencing Center for Infectious Disease"/>
            <person name="Wu L."/>
            <person name="Ma J."/>
        </authorList>
    </citation>
    <scope>NUCLEOTIDE SEQUENCE [LARGE SCALE GENOMIC DNA]</scope>
    <source>
        <strain evidence="2 3">JCM 16328</strain>
    </source>
</reference>
<feature type="transmembrane region" description="Helical" evidence="1">
    <location>
        <begin position="127"/>
        <end position="148"/>
    </location>
</feature>
<keyword evidence="1" id="KW-0472">Membrane</keyword>
<comment type="caution">
    <text evidence="2">The sequence shown here is derived from an EMBL/GenBank/DDBJ whole genome shotgun (WGS) entry which is preliminary data.</text>
</comment>
<organism evidence="2 3">
    <name type="scientific">Natronoarchaeum mannanilyticum</name>
    <dbReference type="NCBI Taxonomy" id="926360"/>
    <lineage>
        <taxon>Archaea</taxon>
        <taxon>Methanobacteriati</taxon>
        <taxon>Methanobacteriota</taxon>
        <taxon>Stenosarchaea group</taxon>
        <taxon>Halobacteria</taxon>
        <taxon>Halobacteriales</taxon>
        <taxon>Natronoarchaeaceae</taxon>
    </lineage>
</organism>
<evidence type="ECO:0000256" key="1">
    <source>
        <dbReference type="SAM" id="Phobius"/>
    </source>
</evidence>
<feature type="transmembrane region" description="Helical" evidence="1">
    <location>
        <begin position="160"/>
        <end position="182"/>
    </location>
</feature>
<evidence type="ECO:0008006" key="4">
    <source>
        <dbReference type="Google" id="ProtNLM"/>
    </source>
</evidence>
<feature type="transmembrane region" description="Helical" evidence="1">
    <location>
        <begin position="267"/>
        <end position="292"/>
    </location>
</feature>
<feature type="transmembrane region" description="Helical" evidence="1">
    <location>
        <begin position="99"/>
        <end position="120"/>
    </location>
</feature>
<dbReference type="AlphaFoldDB" id="A0AAV3T6B6"/>
<sequence>MPDPSSHASPAVADDLFDKYALPKVALTVILAASLVGTWTTGRIAAQSPVVTLAKWAYLVALGVLAGGLVWKHLFVCPDDLASGAEEYCAAMYARFDRIAGGVVAVLALSGLVVLADYVSTIGVGPLVVGLGGLLAALLGVTGVAAIRSTPVDEQFRSPAGLFALGLAAAVVCATALAEVGLRGLGPLVAGVRMLHLLAFAGWIGGAVWNIFVAVPSGQSRPTVPVARAAGEQLERFRRVVRLIIPTLFLTGAYQAVDALGTDLGSYLGSLVGLAVVAKIGFVAVLIGIFLLCPMWRACSPIDGVCDLEELGGGERSTASAEGPSDG</sequence>
<dbReference type="Proteomes" id="UP001500420">
    <property type="component" value="Unassembled WGS sequence"/>
</dbReference>
<evidence type="ECO:0000313" key="3">
    <source>
        <dbReference type="Proteomes" id="UP001500420"/>
    </source>
</evidence>
<proteinExistence type="predicted"/>
<keyword evidence="1" id="KW-1133">Transmembrane helix</keyword>
<accession>A0AAV3T6B6</accession>
<keyword evidence="1" id="KW-0812">Transmembrane</keyword>